<dbReference type="AlphaFoldDB" id="A0A5C7IXW8"/>
<proteinExistence type="predicted"/>
<comment type="caution">
    <text evidence="1">The sequence shown here is derived from an EMBL/GenBank/DDBJ whole genome shotgun (WGS) entry which is preliminary data.</text>
</comment>
<keyword evidence="2" id="KW-1185">Reference proteome</keyword>
<evidence type="ECO:0000313" key="2">
    <source>
        <dbReference type="Proteomes" id="UP000323000"/>
    </source>
</evidence>
<protein>
    <submittedName>
        <fullName evidence="1">Uncharacterized protein</fullName>
    </submittedName>
</protein>
<gene>
    <name evidence="1" type="ORF">EZV62_001875</name>
</gene>
<reference evidence="2" key="1">
    <citation type="journal article" date="2019" name="Gigascience">
        <title>De novo genome assembly of the endangered Acer yangbiense, a plant species with extremely small populations endemic to Yunnan Province, China.</title>
        <authorList>
            <person name="Yang J."/>
            <person name="Wariss H.M."/>
            <person name="Tao L."/>
            <person name="Zhang R."/>
            <person name="Yun Q."/>
            <person name="Hollingsworth P."/>
            <person name="Dao Z."/>
            <person name="Luo G."/>
            <person name="Guo H."/>
            <person name="Ma Y."/>
            <person name="Sun W."/>
        </authorList>
    </citation>
    <scope>NUCLEOTIDE SEQUENCE [LARGE SCALE GENOMIC DNA]</scope>
    <source>
        <strain evidence="2">cv. Malutang</strain>
    </source>
</reference>
<organism evidence="1 2">
    <name type="scientific">Acer yangbiense</name>
    <dbReference type="NCBI Taxonomy" id="1000413"/>
    <lineage>
        <taxon>Eukaryota</taxon>
        <taxon>Viridiplantae</taxon>
        <taxon>Streptophyta</taxon>
        <taxon>Embryophyta</taxon>
        <taxon>Tracheophyta</taxon>
        <taxon>Spermatophyta</taxon>
        <taxon>Magnoliopsida</taxon>
        <taxon>eudicotyledons</taxon>
        <taxon>Gunneridae</taxon>
        <taxon>Pentapetalae</taxon>
        <taxon>rosids</taxon>
        <taxon>malvids</taxon>
        <taxon>Sapindales</taxon>
        <taxon>Sapindaceae</taxon>
        <taxon>Hippocastanoideae</taxon>
        <taxon>Acereae</taxon>
        <taxon>Acer</taxon>
    </lineage>
</organism>
<accession>A0A5C7IXW8</accession>
<name>A0A5C7IXW8_9ROSI</name>
<dbReference type="EMBL" id="VAHF01000001">
    <property type="protein sequence ID" value="TXG73296.1"/>
    <property type="molecule type" value="Genomic_DNA"/>
</dbReference>
<evidence type="ECO:0000313" key="1">
    <source>
        <dbReference type="EMBL" id="TXG73296.1"/>
    </source>
</evidence>
<sequence>MEVAGNFMLKEACDFLVDFEGGWRTSGRRLLTYTKKANGHHEEEKEWYQNFGGVVPTAGEQDQIPLVVEASNLEVSTGEVGISNKVPDSSCKEIRKVKALLSQQKILKAIEGPEKLHESLTEE</sequence>
<dbReference type="Proteomes" id="UP000323000">
    <property type="component" value="Chromosome 1"/>
</dbReference>